<keyword evidence="5" id="KW-1185">Reference proteome</keyword>
<dbReference type="InterPro" id="IPR047008">
    <property type="entry name" value="XRN1_SH3_sf"/>
</dbReference>
<proteinExistence type="inferred from homology"/>
<reference evidence="4 5" key="1">
    <citation type="submission" date="2024-04" db="EMBL/GenBank/DDBJ databases">
        <title>Tritrichomonas musculus Genome.</title>
        <authorList>
            <person name="Alves-Ferreira E."/>
            <person name="Grigg M."/>
            <person name="Lorenzi H."/>
            <person name="Galac M."/>
        </authorList>
    </citation>
    <scope>NUCLEOTIDE SEQUENCE [LARGE SCALE GENOMIC DNA]</scope>
    <source>
        <strain evidence="4 5">EAF2021</strain>
    </source>
</reference>
<sequence length="896" mass="104688">MGIPGFYAWLVAKYPLIVKKFNDISRPVVNSLYIDFNQLLFHAKEMCIDPDDNTLFSNEVLRHLDSIVQFVRPTTLIFIAIDGTPPYNKIFNQMQDRFTNLWGSSPNHYDKSYCPMHFHPGAYFISRFQGILHEFIRKKTTSDAAWINPQVIYSSVNNPGETEHKIFEFIRKRSELTQYREGEVHCVFSNDADIIPLIMLTSENNFLLMRTSLNKKMKPEKYLLTESNFDLVYVNILREYLIRDYLNTDIASFNPDSKLEHIFSDWVFLISLVGNDFFKGFSYFSRKSTRDGRYLFYSPNYTLLMNIYETKIIRQDKSLLNTENKEIILDNFAILIKSFMDEIGEDVDYDNYNNKVSSECEKLLNNFSWTLEYYLNKCPSWAYFYSCDLEERKTKSFVDEVHLLTFSDLYIFITKNGKKYHPKSFEDGSQELTPFDYLLSHYPKMSGYLPISVLTRVDDFLQKYEQENGYADLNRIPYEDFKRINREASPEFTDEEIERNRSTDEFYIIESGEISFKTFDFITTKKPPNSLWIPSLNRINNFFEKAADDRLQPVNYYETDLYPLKHLRKAIIGKVILVDYPFLKPFIVKTVEMKSISLFSINGINVSNSENEILAVTGYPIIISSTNRSSTVVSSKLEVYPYCLTVPLVPKLESVLNVFEASDSIIQKNHKVLLIDPKHYGQIGKIKQISHKNQKALVTLIHKKQYDLSEFIRNECRIQKEVNFDAFSTDSIVDLERKLMKLRNEFSYDDDDDDDFNTKKNDFDKEIYGDDIVVHFDNLIWEGKSIKREQHVNVGDRAISITHGGPIEFGEIGTVVKYDFKHEEVSVVFDRKSDFGCSLYGLLSTTRGIIGKNYDFFLIKQVSDLDFQTDIESDSESLKDRDVILLSSEKKESPKK</sequence>
<comment type="similarity">
    <text evidence="1">Belongs to the 5'-3' exonuclease family.</text>
</comment>
<name>A0ABR2H4Q6_9EUKA</name>
<gene>
    <name evidence="4" type="ORF">M9Y10_027398</name>
</gene>
<dbReference type="InterPro" id="IPR041385">
    <property type="entry name" value="SH3_12"/>
</dbReference>
<organism evidence="4 5">
    <name type="scientific">Tritrichomonas musculus</name>
    <dbReference type="NCBI Taxonomy" id="1915356"/>
    <lineage>
        <taxon>Eukaryota</taxon>
        <taxon>Metamonada</taxon>
        <taxon>Parabasalia</taxon>
        <taxon>Tritrichomonadida</taxon>
        <taxon>Tritrichomonadidae</taxon>
        <taxon>Tritrichomonas</taxon>
    </lineage>
</organism>
<evidence type="ECO:0000259" key="2">
    <source>
        <dbReference type="Pfam" id="PF03159"/>
    </source>
</evidence>
<accession>A0ABR2H4Q6</accession>
<feature type="domain" description="Xrn1 N-terminal" evidence="2">
    <location>
        <begin position="1"/>
        <end position="211"/>
    </location>
</feature>
<dbReference type="Pfam" id="PF03159">
    <property type="entry name" value="XRN_N"/>
    <property type="match status" value="1"/>
</dbReference>
<evidence type="ECO:0000256" key="1">
    <source>
        <dbReference type="ARBA" id="ARBA00038299"/>
    </source>
</evidence>
<dbReference type="InterPro" id="IPR027073">
    <property type="entry name" value="5_3_exoribonuclease"/>
</dbReference>
<evidence type="ECO:0000259" key="3">
    <source>
        <dbReference type="Pfam" id="PF18129"/>
    </source>
</evidence>
<dbReference type="PANTHER" id="PTHR12341:SF7">
    <property type="entry name" value="5'-3' EXORIBONUCLEASE 1"/>
    <property type="match status" value="1"/>
</dbReference>
<feature type="domain" description="5'-3' exoribonuclease 1 SH3-like" evidence="3">
    <location>
        <begin position="790"/>
        <end position="852"/>
    </location>
</feature>
<dbReference type="EMBL" id="JAPFFF010000042">
    <property type="protein sequence ID" value="KAK8841198.1"/>
    <property type="molecule type" value="Genomic_DNA"/>
</dbReference>
<dbReference type="InterPro" id="IPR004859">
    <property type="entry name" value="Xrn1_N"/>
</dbReference>
<dbReference type="Proteomes" id="UP001470230">
    <property type="component" value="Unassembled WGS sequence"/>
</dbReference>
<dbReference type="PANTHER" id="PTHR12341">
    <property type="entry name" value="5'-&gt;3' EXORIBONUCLEASE"/>
    <property type="match status" value="1"/>
</dbReference>
<evidence type="ECO:0000313" key="5">
    <source>
        <dbReference type="Proteomes" id="UP001470230"/>
    </source>
</evidence>
<dbReference type="Gene3D" id="3.40.50.12390">
    <property type="match status" value="1"/>
</dbReference>
<dbReference type="Gene3D" id="2.30.30.750">
    <property type="match status" value="1"/>
</dbReference>
<dbReference type="Pfam" id="PF18129">
    <property type="entry name" value="SH3_12"/>
    <property type="match status" value="1"/>
</dbReference>
<comment type="caution">
    <text evidence="4">The sequence shown here is derived from an EMBL/GenBank/DDBJ whole genome shotgun (WGS) entry which is preliminary data.</text>
</comment>
<protein>
    <submittedName>
        <fullName evidence="4">5'-3' exoribonuclease 1</fullName>
    </submittedName>
</protein>
<evidence type="ECO:0000313" key="4">
    <source>
        <dbReference type="EMBL" id="KAK8841198.1"/>
    </source>
</evidence>